<dbReference type="PANTHER" id="PTHR30137">
    <property type="entry name" value="LUCIFERASE-LIKE MONOOXYGENASE"/>
    <property type="match status" value="1"/>
</dbReference>
<evidence type="ECO:0000256" key="1">
    <source>
        <dbReference type="ARBA" id="ARBA00007789"/>
    </source>
</evidence>
<evidence type="ECO:0000259" key="2">
    <source>
        <dbReference type="Pfam" id="PF00296"/>
    </source>
</evidence>
<dbReference type="InterPro" id="IPR019949">
    <property type="entry name" value="CmoO-like"/>
</dbReference>
<proteinExistence type="predicted"/>
<dbReference type="EMBL" id="NXII01000026">
    <property type="protein sequence ID" value="RXI37517.1"/>
    <property type="molecule type" value="Genomic_DNA"/>
</dbReference>
<dbReference type="GO" id="GO:0005829">
    <property type="term" value="C:cytosol"/>
    <property type="evidence" value="ECO:0007669"/>
    <property type="project" value="TreeGrafter"/>
</dbReference>
<dbReference type="InterPro" id="IPR036661">
    <property type="entry name" value="Luciferase-like_sf"/>
</dbReference>
<dbReference type="GO" id="GO:0016705">
    <property type="term" value="F:oxidoreductase activity, acting on paired donors, with incorporation or reduction of molecular oxygen"/>
    <property type="evidence" value="ECO:0007669"/>
    <property type="project" value="InterPro"/>
</dbReference>
<dbReference type="InterPro" id="IPR011251">
    <property type="entry name" value="Luciferase-like_dom"/>
</dbReference>
<accession>A0A6M8NTG8</accession>
<dbReference type="AlphaFoldDB" id="A0A6M8NTG8"/>
<organism evidence="3 4">
    <name type="scientific">Arcobacter cloacae</name>
    <dbReference type="NCBI Taxonomy" id="1054034"/>
    <lineage>
        <taxon>Bacteria</taxon>
        <taxon>Pseudomonadati</taxon>
        <taxon>Campylobacterota</taxon>
        <taxon>Epsilonproteobacteria</taxon>
        <taxon>Campylobacterales</taxon>
        <taxon>Arcobacteraceae</taxon>
        <taxon>Arcobacter</taxon>
    </lineage>
</organism>
<feature type="domain" description="Luciferase-like" evidence="2">
    <location>
        <begin position="17"/>
        <end position="301"/>
    </location>
</feature>
<comment type="caution">
    <text evidence="3">The sequence shown here is derived from an EMBL/GenBank/DDBJ whole genome shotgun (WGS) entry which is preliminary data.</text>
</comment>
<dbReference type="Pfam" id="PF00296">
    <property type="entry name" value="Bac_luciferase"/>
    <property type="match status" value="1"/>
</dbReference>
<dbReference type="RefSeq" id="WP_129014487.1">
    <property type="nucleotide sequence ID" value="NZ_CBCSEI010000013.1"/>
</dbReference>
<name>A0A6M8NTG8_9BACT</name>
<sequence length="340" mass="38046">MSSLKLSVLDQSPIHDAKEPKEGLFDTIKLAVRCEELGYFRYWCAEHHDTPGYASAVPELMVSCVADATKTMRIGSGGVMLNHYSAFKVAETFNTLSILHNNRIDLGIGRASGANFLAARALHNANSGDYSKKAYDLINYLDDKVPKNDYFYGVNLSPKNADSTPVYLLGSSDGSSILAGKLGAGFCLALFIGTHDRPIDIMKSYKDSFVPSKNFKKPKAMLAVACICADSKEKAQEIASSHTYWKVQAFRHPKRDGLYSPSDVKKLYEKLSFEDKAYYHETLDSMILGTPKECREKIEKLAILYGVDEVMIVNVTYTFEDRIKSYELLAKEFNLKNQYI</sequence>
<dbReference type="Proteomes" id="UP000290378">
    <property type="component" value="Unassembled WGS sequence"/>
</dbReference>
<dbReference type="SUPFAM" id="SSF51679">
    <property type="entry name" value="Bacterial luciferase-like"/>
    <property type="match status" value="1"/>
</dbReference>
<dbReference type="NCBIfam" id="TIGR03558">
    <property type="entry name" value="oxido_grp_1"/>
    <property type="match status" value="1"/>
</dbReference>
<protein>
    <submittedName>
        <fullName evidence="3">LLM class flavin-dependent oxidoreductase</fullName>
    </submittedName>
</protein>
<dbReference type="CDD" id="cd00347">
    <property type="entry name" value="Flavin_utilizing_monoxygenases"/>
    <property type="match status" value="1"/>
</dbReference>
<comment type="similarity">
    <text evidence="1">To bacterial alkanal monooxygenase alpha and beta chains.</text>
</comment>
<gene>
    <name evidence="3" type="ORF">CP963_12445</name>
</gene>
<dbReference type="InterPro" id="IPR050766">
    <property type="entry name" value="Bact_Lucif_Oxidored"/>
</dbReference>
<dbReference type="Gene3D" id="3.20.20.30">
    <property type="entry name" value="Luciferase-like domain"/>
    <property type="match status" value="1"/>
</dbReference>
<evidence type="ECO:0000313" key="3">
    <source>
        <dbReference type="EMBL" id="RXI37517.1"/>
    </source>
</evidence>
<keyword evidence="4" id="KW-1185">Reference proteome</keyword>
<evidence type="ECO:0000313" key="4">
    <source>
        <dbReference type="Proteomes" id="UP000290378"/>
    </source>
</evidence>
<reference evidence="3 4" key="1">
    <citation type="submission" date="2017-09" db="EMBL/GenBank/DDBJ databases">
        <title>Genomics of the genus Arcobacter.</title>
        <authorList>
            <person name="Perez-Cataluna A."/>
            <person name="Figueras M.J."/>
            <person name="Salas-Masso N."/>
        </authorList>
    </citation>
    <scope>NUCLEOTIDE SEQUENCE [LARGE SCALE GENOMIC DNA]</scope>
    <source>
        <strain evidence="3 4">CECT 7834</strain>
    </source>
</reference>
<dbReference type="PANTHER" id="PTHR30137:SF20">
    <property type="entry name" value="N-ACETYL-S-ALKYLCYSTEINE MONOOXYGENASE"/>
    <property type="match status" value="1"/>
</dbReference>